<feature type="short sequence motif" description="GXGXXG" evidence="4">
    <location>
        <begin position="83"/>
        <end position="88"/>
    </location>
</feature>
<keyword evidence="5" id="KW-0732">Signal</keyword>
<keyword evidence="1 4" id="KW-0378">Hydrolase</keyword>
<dbReference type="Proteomes" id="UP000366872">
    <property type="component" value="Unassembled WGS sequence"/>
</dbReference>
<dbReference type="AlphaFoldDB" id="A0A6C2U5L0"/>
<dbReference type="PANTHER" id="PTHR14226">
    <property type="entry name" value="NEUROPATHY TARGET ESTERASE/SWISS CHEESE D.MELANOGASTER"/>
    <property type="match status" value="1"/>
</dbReference>
<dbReference type="InterPro" id="IPR050301">
    <property type="entry name" value="NTE"/>
</dbReference>
<feature type="active site" description="Nucleophile" evidence="4">
    <location>
        <position position="114"/>
    </location>
</feature>
<dbReference type="PROSITE" id="PS51257">
    <property type="entry name" value="PROKAR_LIPOPROTEIN"/>
    <property type="match status" value="1"/>
</dbReference>
<keyword evidence="8" id="KW-1185">Reference proteome</keyword>
<evidence type="ECO:0000256" key="2">
    <source>
        <dbReference type="ARBA" id="ARBA00022963"/>
    </source>
</evidence>
<sequence>MKRSTIGILLAMALLAGCASITRLPPPADYSSLAAIPGMHDVRIWGDNGTLANQEEIRNIREQVMSDPTYDRNAPVHFLAISGGGQKGAFGAGILSGWTAAGTRPEFRMVTGISTGSLIAPFAFLGSDYDHVIQEMYTKFSTKDVLKKRFFSGLFTADSMANNAPLRKIVKGYFTPAEMEKVAKEYLRGRWLLVGTTYLDVQRPVIWDLGAIAASGHPDAYELIIDVLLASAAIPGVFPPVYFEVEHNGQTFDELHVDGGVTTQVFISPVSFNMENALELAGFHGEAHVYLIRNSQVSPDVEHLKPKTVPILTQSLITLLRAQGLGDMYRIYQDAELNDMQYHAAHLPANFRDEPDELFDIEYMTELFTLAYEQAKNGYPWETGPPEFKNGPAKKPL</sequence>
<dbReference type="GO" id="GO:0016787">
    <property type="term" value="F:hydrolase activity"/>
    <property type="evidence" value="ECO:0007669"/>
    <property type="project" value="UniProtKB-UniRule"/>
</dbReference>
<dbReference type="EMBL" id="CAAHFG010000002">
    <property type="protein sequence ID" value="VGO14686.1"/>
    <property type="molecule type" value="Genomic_DNA"/>
</dbReference>
<dbReference type="PANTHER" id="PTHR14226:SF74">
    <property type="entry name" value="BLR4684 PROTEIN"/>
    <property type="match status" value="1"/>
</dbReference>
<evidence type="ECO:0000256" key="1">
    <source>
        <dbReference type="ARBA" id="ARBA00022801"/>
    </source>
</evidence>
<feature type="active site" description="Proton acceptor" evidence="4">
    <location>
        <position position="258"/>
    </location>
</feature>
<evidence type="ECO:0000259" key="6">
    <source>
        <dbReference type="PROSITE" id="PS51635"/>
    </source>
</evidence>
<dbReference type="InterPro" id="IPR016035">
    <property type="entry name" value="Acyl_Trfase/lysoPLipase"/>
</dbReference>
<feature type="short sequence motif" description="DGA/G" evidence="4">
    <location>
        <begin position="258"/>
        <end position="260"/>
    </location>
</feature>
<dbReference type="RefSeq" id="WP_136080321.1">
    <property type="nucleotide sequence ID" value="NZ_CAAHFG010000002.1"/>
</dbReference>
<reference evidence="7 8" key="1">
    <citation type="submission" date="2019-04" db="EMBL/GenBank/DDBJ databases">
        <authorList>
            <person name="Van Vliet M D."/>
        </authorList>
    </citation>
    <scope>NUCLEOTIDE SEQUENCE [LARGE SCALE GENOMIC DNA]</scope>
    <source>
        <strain evidence="7 8">F1</strain>
    </source>
</reference>
<dbReference type="Gene3D" id="3.40.1090.10">
    <property type="entry name" value="Cytosolic phospholipase A2 catalytic domain"/>
    <property type="match status" value="1"/>
</dbReference>
<keyword evidence="3 4" id="KW-0443">Lipid metabolism</keyword>
<dbReference type="InterPro" id="IPR002641">
    <property type="entry name" value="PNPLA_dom"/>
</dbReference>
<name>A0A6C2U5L0_PONDE</name>
<keyword evidence="2 4" id="KW-0442">Lipid degradation</keyword>
<feature type="short sequence motif" description="GXSXG" evidence="4">
    <location>
        <begin position="112"/>
        <end position="116"/>
    </location>
</feature>
<dbReference type="SUPFAM" id="SSF52151">
    <property type="entry name" value="FabD/lysophospholipase-like"/>
    <property type="match status" value="1"/>
</dbReference>
<feature type="signal peptide" evidence="5">
    <location>
        <begin position="1"/>
        <end position="19"/>
    </location>
</feature>
<evidence type="ECO:0000256" key="4">
    <source>
        <dbReference type="PROSITE-ProRule" id="PRU01161"/>
    </source>
</evidence>
<gene>
    <name evidence="7" type="ORF">PDESU_03254</name>
</gene>
<proteinExistence type="predicted"/>
<evidence type="ECO:0000256" key="3">
    <source>
        <dbReference type="ARBA" id="ARBA00023098"/>
    </source>
</evidence>
<feature type="domain" description="PNPLA" evidence="6">
    <location>
        <begin position="79"/>
        <end position="271"/>
    </location>
</feature>
<organism evidence="7 8">
    <name type="scientific">Pontiella desulfatans</name>
    <dbReference type="NCBI Taxonomy" id="2750659"/>
    <lineage>
        <taxon>Bacteria</taxon>
        <taxon>Pseudomonadati</taxon>
        <taxon>Kiritimatiellota</taxon>
        <taxon>Kiritimatiellia</taxon>
        <taxon>Kiritimatiellales</taxon>
        <taxon>Pontiellaceae</taxon>
        <taxon>Pontiella</taxon>
    </lineage>
</organism>
<evidence type="ECO:0000256" key="5">
    <source>
        <dbReference type="SAM" id="SignalP"/>
    </source>
</evidence>
<feature type="chain" id="PRO_5025373090" description="PNPLA domain-containing protein" evidence="5">
    <location>
        <begin position="20"/>
        <end position="397"/>
    </location>
</feature>
<dbReference type="PROSITE" id="PS51635">
    <property type="entry name" value="PNPLA"/>
    <property type="match status" value="1"/>
</dbReference>
<dbReference type="Pfam" id="PF01734">
    <property type="entry name" value="Patatin"/>
    <property type="match status" value="1"/>
</dbReference>
<accession>A0A6C2U5L0</accession>
<evidence type="ECO:0000313" key="8">
    <source>
        <dbReference type="Proteomes" id="UP000366872"/>
    </source>
</evidence>
<protein>
    <recommendedName>
        <fullName evidence="6">PNPLA domain-containing protein</fullName>
    </recommendedName>
</protein>
<dbReference type="GO" id="GO:0016042">
    <property type="term" value="P:lipid catabolic process"/>
    <property type="evidence" value="ECO:0007669"/>
    <property type="project" value="UniProtKB-UniRule"/>
</dbReference>
<evidence type="ECO:0000313" key="7">
    <source>
        <dbReference type="EMBL" id="VGO14686.1"/>
    </source>
</evidence>